<evidence type="ECO:0000256" key="5">
    <source>
        <dbReference type="SAM" id="Phobius"/>
    </source>
</evidence>
<dbReference type="AlphaFoldDB" id="A0A8R1DLM1"/>
<dbReference type="GO" id="GO:0008528">
    <property type="term" value="F:G protein-coupled peptide receptor activity"/>
    <property type="evidence" value="ECO:0007669"/>
    <property type="project" value="InterPro"/>
</dbReference>
<feature type="transmembrane region" description="Helical" evidence="5">
    <location>
        <begin position="253"/>
        <end position="270"/>
    </location>
</feature>
<feature type="transmembrane region" description="Helical" evidence="5">
    <location>
        <begin position="55"/>
        <end position="74"/>
    </location>
</feature>
<evidence type="ECO:0000313" key="8">
    <source>
        <dbReference type="Proteomes" id="UP000005237"/>
    </source>
</evidence>
<feature type="domain" description="G-protein coupled receptors family 1 profile" evidence="6">
    <location>
        <begin position="26"/>
        <end position="310"/>
    </location>
</feature>
<keyword evidence="8" id="KW-1185">Reference proteome</keyword>
<evidence type="ECO:0000256" key="1">
    <source>
        <dbReference type="ARBA" id="ARBA00004370"/>
    </source>
</evidence>
<reference evidence="7" key="2">
    <citation type="submission" date="2022-06" db="UniProtKB">
        <authorList>
            <consortium name="EnsemblMetazoa"/>
        </authorList>
    </citation>
    <scope>IDENTIFICATION</scope>
    <source>
        <strain evidence="7">DF5081</strain>
    </source>
</reference>
<accession>A0A8R1DLM1</accession>
<dbReference type="GO" id="GO:0016020">
    <property type="term" value="C:membrane"/>
    <property type="evidence" value="ECO:0007669"/>
    <property type="project" value="UniProtKB-SubCell"/>
</dbReference>
<dbReference type="Proteomes" id="UP000005237">
    <property type="component" value="Unassembled WGS sequence"/>
</dbReference>
<keyword evidence="4 5" id="KW-0472">Membrane</keyword>
<protein>
    <submittedName>
        <fullName evidence="7">G_PROTEIN_RECEP_F1_2 domain-containing protein</fullName>
    </submittedName>
</protein>
<dbReference type="PANTHER" id="PTHR46846:SF2">
    <property type="entry name" value="G-PROTEIN COUPLED RECEPTORS FAMILY 1 PROFILE DOMAIN-CONTAINING PROTEIN"/>
    <property type="match status" value="1"/>
</dbReference>
<dbReference type="Gene3D" id="1.20.1070.10">
    <property type="entry name" value="Rhodopsin 7-helix transmembrane proteins"/>
    <property type="match status" value="1"/>
</dbReference>
<name>A0A8R1DLM1_CAEJA</name>
<evidence type="ECO:0000259" key="6">
    <source>
        <dbReference type="PROSITE" id="PS50262"/>
    </source>
</evidence>
<evidence type="ECO:0000256" key="3">
    <source>
        <dbReference type="ARBA" id="ARBA00022989"/>
    </source>
</evidence>
<dbReference type="Pfam" id="PF10324">
    <property type="entry name" value="7TM_GPCR_Srw"/>
    <property type="match status" value="1"/>
</dbReference>
<evidence type="ECO:0000256" key="2">
    <source>
        <dbReference type="ARBA" id="ARBA00022692"/>
    </source>
</evidence>
<dbReference type="SUPFAM" id="SSF81321">
    <property type="entry name" value="Family A G protein-coupled receptor-like"/>
    <property type="match status" value="1"/>
</dbReference>
<dbReference type="InterPro" id="IPR019427">
    <property type="entry name" value="7TM_GPCR_serpentine_rcpt_Srw"/>
</dbReference>
<comment type="subcellular location">
    <subcellularLocation>
        <location evidence="1">Membrane</location>
    </subcellularLocation>
</comment>
<keyword evidence="2 5" id="KW-0812">Transmembrane</keyword>
<feature type="transmembrane region" description="Helical" evidence="5">
    <location>
        <begin position="215"/>
        <end position="232"/>
    </location>
</feature>
<dbReference type="EnsemblMetazoa" id="CJA05257b.1">
    <property type="protein sequence ID" value="CJA05257b.1"/>
    <property type="gene ID" value="WBGene00124461"/>
</dbReference>
<reference evidence="8" key="1">
    <citation type="submission" date="2010-08" db="EMBL/GenBank/DDBJ databases">
        <authorList>
            <consortium name="Caenorhabditis japonica Sequencing Consortium"/>
            <person name="Wilson R.K."/>
        </authorList>
    </citation>
    <scope>NUCLEOTIDE SEQUENCE [LARGE SCALE GENOMIC DNA]</scope>
    <source>
        <strain evidence="8">DF5081</strain>
    </source>
</reference>
<organism evidence="7 8">
    <name type="scientific">Caenorhabditis japonica</name>
    <dbReference type="NCBI Taxonomy" id="281687"/>
    <lineage>
        <taxon>Eukaryota</taxon>
        <taxon>Metazoa</taxon>
        <taxon>Ecdysozoa</taxon>
        <taxon>Nematoda</taxon>
        <taxon>Chromadorea</taxon>
        <taxon>Rhabditida</taxon>
        <taxon>Rhabditina</taxon>
        <taxon>Rhabditomorpha</taxon>
        <taxon>Rhabditoidea</taxon>
        <taxon>Rhabditidae</taxon>
        <taxon>Peloderinae</taxon>
        <taxon>Caenorhabditis</taxon>
    </lineage>
</organism>
<dbReference type="PROSITE" id="PS50262">
    <property type="entry name" value="G_PROTEIN_RECEP_F1_2"/>
    <property type="match status" value="1"/>
</dbReference>
<dbReference type="InterPro" id="IPR017452">
    <property type="entry name" value="GPCR_Rhodpsn_7TM"/>
</dbReference>
<feature type="transmembrane region" description="Helical" evidence="5">
    <location>
        <begin position="290"/>
        <end position="313"/>
    </location>
</feature>
<feature type="transmembrane region" description="Helical" evidence="5">
    <location>
        <begin position="28"/>
        <end position="48"/>
    </location>
</feature>
<feature type="transmembrane region" description="Helical" evidence="5">
    <location>
        <begin position="107"/>
        <end position="127"/>
    </location>
</feature>
<keyword evidence="3 5" id="KW-1133">Transmembrane helix</keyword>
<evidence type="ECO:0000256" key="4">
    <source>
        <dbReference type="ARBA" id="ARBA00023136"/>
    </source>
</evidence>
<dbReference type="PANTHER" id="PTHR46846">
    <property type="entry name" value="SERPENTINE RECEPTOR, CLASS W-RELATED"/>
    <property type="match status" value="1"/>
</dbReference>
<sequence length="343" mass="38849">MPTTPADDYYDYEARLEEVKRNASEGTILWSKINIGFAVFAILANSIHFLCNHDCISDIITATVSLLFFIYNIFPIPREGYCVPYASLFETQATRVLDSVGSTALNLSLWLTILMAAFRALSLLFPLSDFTETLTKVRTAIIAIMVVIIYNVAMEGLQSYVVISLQKREDDDDCEPYVITNFTYPDQYGLNVYPEQSNLASTTDIIGETTVDVQSALYVTLTIILIISLKRAKKQKTTVNKSKAAKKDNTTKMVLAMLLVFLATKAWGYITDFIYSSLPDNLIKEYINIYLNNVSVLLAIVHSSTHFFICYFISTVYRSVVEEAWDKRKKKDSLFKKVKPSTY</sequence>
<feature type="transmembrane region" description="Helical" evidence="5">
    <location>
        <begin position="139"/>
        <end position="163"/>
    </location>
</feature>
<proteinExistence type="predicted"/>
<evidence type="ECO:0000313" key="7">
    <source>
        <dbReference type="EnsemblMetazoa" id="CJA05257b.1"/>
    </source>
</evidence>